<gene>
    <name evidence="2" type="ORF">AVEN_54610_1</name>
</gene>
<dbReference type="GO" id="GO:0003676">
    <property type="term" value="F:nucleic acid binding"/>
    <property type="evidence" value="ECO:0007669"/>
    <property type="project" value="InterPro"/>
</dbReference>
<evidence type="ECO:0000313" key="2">
    <source>
        <dbReference type="EMBL" id="GBL92964.1"/>
    </source>
</evidence>
<proteinExistence type="predicted"/>
<keyword evidence="3" id="KW-1185">Reference proteome</keyword>
<evidence type="ECO:0000259" key="1">
    <source>
        <dbReference type="Pfam" id="PF03184"/>
    </source>
</evidence>
<name>A0A4Y2BP44_ARAVE</name>
<dbReference type="Pfam" id="PF03184">
    <property type="entry name" value="DDE_1"/>
    <property type="match status" value="1"/>
</dbReference>
<reference evidence="2 3" key="1">
    <citation type="journal article" date="2019" name="Sci. Rep.">
        <title>Orb-weaving spider Araneus ventricosus genome elucidates the spidroin gene catalogue.</title>
        <authorList>
            <person name="Kono N."/>
            <person name="Nakamura H."/>
            <person name="Ohtoshi R."/>
            <person name="Moran D.A.P."/>
            <person name="Shinohara A."/>
            <person name="Yoshida Y."/>
            <person name="Fujiwara M."/>
            <person name="Mori M."/>
            <person name="Tomita M."/>
            <person name="Arakawa K."/>
        </authorList>
    </citation>
    <scope>NUCLEOTIDE SEQUENCE [LARGE SCALE GENOMIC DNA]</scope>
</reference>
<comment type="caution">
    <text evidence="2">The sequence shown here is derived from an EMBL/GenBank/DDBJ whole genome shotgun (WGS) entry which is preliminary data.</text>
</comment>
<evidence type="ECO:0000313" key="3">
    <source>
        <dbReference type="Proteomes" id="UP000499080"/>
    </source>
</evidence>
<dbReference type="AlphaFoldDB" id="A0A4Y2BP44"/>
<protein>
    <recommendedName>
        <fullName evidence="1">DDE-1 domain-containing protein</fullName>
    </recommendedName>
</protein>
<sequence>MCKEKRKIVLFIDNCLIPEMKAVEVVFLPPNTTSKLQPLDKGIIRSFKVFYRMELVNKVVDSIDKKQKMKPFNMLDRMRMADRAWMNVTQKTVLKRLVFLVWKVKQMRSRNSTQKHSSVKNGRRFQKSSAFLKRQRLKNLRSSTWRFKRVDCGLMMRSFLKQFLRRRVGTPEEPDITAARGKDAVHILRRFMECSKNVEKEDFGAISRIENSVGKQFEKRCRRSLCWTF</sequence>
<feature type="domain" description="DDE-1" evidence="1">
    <location>
        <begin position="19"/>
        <end position="93"/>
    </location>
</feature>
<accession>A0A4Y2BP44</accession>
<dbReference type="InterPro" id="IPR004875">
    <property type="entry name" value="DDE_SF_endonuclease_dom"/>
</dbReference>
<dbReference type="EMBL" id="BGPR01000090">
    <property type="protein sequence ID" value="GBL92964.1"/>
    <property type="molecule type" value="Genomic_DNA"/>
</dbReference>
<organism evidence="2 3">
    <name type="scientific">Araneus ventricosus</name>
    <name type="common">Orbweaver spider</name>
    <name type="synonym">Epeira ventricosa</name>
    <dbReference type="NCBI Taxonomy" id="182803"/>
    <lineage>
        <taxon>Eukaryota</taxon>
        <taxon>Metazoa</taxon>
        <taxon>Ecdysozoa</taxon>
        <taxon>Arthropoda</taxon>
        <taxon>Chelicerata</taxon>
        <taxon>Arachnida</taxon>
        <taxon>Araneae</taxon>
        <taxon>Araneomorphae</taxon>
        <taxon>Entelegynae</taxon>
        <taxon>Araneoidea</taxon>
        <taxon>Araneidae</taxon>
        <taxon>Araneus</taxon>
    </lineage>
</organism>
<dbReference type="Proteomes" id="UP000499080">
    <property type="component" value="Unassembled WGS sequence"/>
</dbReference>
<dbReference type="OrthoDB" id="6436717at2759"/>